<proteinExistence type="inferred from homology"/>
<feature type="domain" description="STAS" evidence="3">
    <location>
        <begin position="23"/>
        <end position="90"/>
    </location>
</feature>
<dbReference type="PANTHER" id="PTHR33495">
    <property type="entry name" value="ANTI-SIGMA FACTOR ANTAGONIST TM_1081-RELATED-RELATED"/>
    <property type="match status" value="1"/>
</dbReference>
<evidence type="ECO:0000313" key="5">
    <source>
        <dbReference type="Proteomes" id="UP000182740"/>
    </source>
</evidence>
<reference evidence="5" key="1">
    <citation type="submission" date="2016-11" db="EMBL/GenBank/DDBJ databases">
        <authorList>
            <person name="Varghese N."/>
            <person name="Submissions S."/>
        </authorList>
    </citation>
    <scope>NUCLEOTIDE SEQUENCE [LARGE SCALE GENOMIC DNA]</scope>
    <source>
        <strain evidence="5">DSM 44671</strain>
    </source>
</reference>
<evidence type="ECO:0000313" key="4">
    <source>
        <dbReference type="EMBL" id="SFW65000.1"/>
    </source>
</evidence>
<evidence type="ECO:0000256" key="2">
    <source>
        <dbReference type="RuleBase" id="RU003749"/>
    </source>
</evidence>
<evidence type="ECO:0000259" key="3">
    <source>
        <dbReference type="PROSITE" id="PS50801"/>
    </source>
</evidence>
<dbReference type="PROSITE" id="PS50801">
    <property type="entry name" value="STAS"/>
    <property type="match status" value="1"/>
</dbReference>
<sequence length="126" mass="13213">MRQWPVGCRGATEIAITVRQIDDSAVVVAVRGEIDSTNAEALSGALSAALPGTARMIVDFGEVTFCGSSGLRVLVLAREACAARGTGFLVLPSPVVRRAVTMCELDRVLPLASEDETVTTRLTGHS</sequence>
<dbReference type="Gene3D" id="3.30.750.24">
    <property type="entry name" value="STAS domain"/>
    <property type="match status" value="1"/>
</dbReference>
<keyword evidence="5" id="KW-1185">Reference proteome</keyword>
<organism evidence="4 5">
    <name type="scientific">Amycolatopsis australiensis</name>
    <dbReference type="NCBI Taxonomy" id="546364"/>
    <lineage>
        <taxon>Bacteria</taxon>
        <taxon>Bacillati</taxon>
        <taxon>Actinomycetota</taxon>
        <taxon>Actinomycetes</taxon>
        <taxon>Pseudonocardiales</taxon>
        <taxon>Pseudonocardiaceae</taxon>
        <taxon>Amycolatopsis</taxon>
    </lineage>
</organism>
<dbReference type="InterPro" id="IPR002645">
    <property type="entry name" value="STAS_dom"/>
</dbReference>
<accession>A0A1K1QYQ1</accession>
<dbReference type="STRING" id="546364.SAMN04489730_2411"/>
<dbReference type="CDD" id="cd07043">
    <property type="entry name" value="STAS_anti-anti-sigma_factors"/>
    <property type="match status" value="1"/>
</dbReference>
<comment type="similarity">
    <text evidence="1 2">Belongs to the anti-sigma-factor antagonist family.</text>
</comment>
<dbReference type="InterPro" id="IPR036513">
    <property type="entry name" value="STAS_dom_sf"/>
</dbReference>
<dbReference type="SUPFAM" id="SSF52091">
    <property type="entry name" value="SpoIIaa-like"/>
    <property type="match status" value="1"/>
</dbReference>
<evidence type="ECO:0000256" key="1">
    <source>
        <dbReference type="ARBA" id="ARBA00009013"/>
    </source>
</evidence>
<dbReference type="EMBL" id="FPJG01000006">
    <property type="protein sequence ID" value="SFW65000.1"/>
    <property type="molecule type" value="Genomic_DNA"/>
</dbReference>
<dbReference type="AlphaFoldDB" id="A0A1K1QYQ1"/>
<dbReference type="Proteomes" id="UP000182740">
    <property type="component" value="Unassembled WGS sequence"/>
</dbReference>
<name>A0A1K1QYQ1_9PSEU</name>
<gene>
    <name evidence="4" type="ORF">SAMN04489730_2411</name>
</gene>
<dbReference type="GO" id="GO:0043856">
    <property type="term" value="F:anti-sigma factor antagonist activity"/>
    <property type="evidence" value="ECO:0007669"/>
    <property type="project" value="InterPro"/>
</dbReference>
<dbReference type="PANTHER" id="PTHR33495:SF2">
    <property type="entry name" value="ANTI-SIGMA FACTOR ANTAGONIST TM_1081-RELATED"/>
    <property type="match status" value="1"/>
</dbReference>
<protein>
    <recommendedName>
        <fullName evidence="2">Anti-sigma factor antagonist</fullName>
    </recommendedName>
</protein>
<dbReference type="Pfam" id="PF01740">
    <property type="entry name" value="STAS"/>
    <property type="match status" value="1"/>
</dbReference>
<dbReference type="NCBIfam" id="TIGR00377">
    <property type="entry name" value="ant_ant_sig"/>
    <property type="match status" value="1"/>
</dbReference>
<dbReference type="InterPro" id="IPR003658">
    <property type="entry name" value="Anti-sigma_ant"/>
</dbReference>
<dbReference type="RefSeq" id="WP_072476350.1">
    <property type="nucleotide sequence ID" value="NZ_FPJG01000006.1"/>
</dbReference>